<dbReference type="AlphaFoldDB" id="A0A941EPJ5"/>
<evidence type="ECO:0000313" key="1">
    <source>
        <dbReference type="EMBL" id="MBR7835021.1"/>
    </source>
</evidence>
<protein>
    <recommendedName>
        <fullName evidence="3">DUF4352 domain-containing protein</fullName>
    </recommendedName>
</protein>
<organism evidence="1 2">
    <name type="scientific">Actinospica durhamensis</name>
    <dbReference type="NCBI Taxonomy" id="1508375"/>
    <lineage>
        <taxon>Bacteria</taxon>
        <taxon>Bacillati</taxon>
        <taxon>Actinomycetota</taxon>
        <taxon>Actinomycetes</taxon>
        <taxon>Catenulisporales</taxon>
        <taxon>Actinospicaceae</taxon>
        <taxon>Actinospica</taxon>
    </lineage>
</organism>
<evidence type="ECO:0008006" key="3">
    <source>
        <dbReference type="Google" id="ProtNLM"/>
    </source>
</evidence>
<accession>A0A941EPJ5</accession>
<dbReference type="Proteomes" id="UP000675781">
    <property type="component" value="Unassembled WGS sequence"/>
</dbReference>
<gene>
    <name evidence="1" type="ORF">KDL01_17230</name>
</gene>
<dbReference type="EMBL" id="JAGSOG010000079">
    <property type="protein sequence ID" value="MBR7835021.1"/>
    <property type="molecule type" value="Genomic_DNA"/>
</dbReference>
<proteinExistence type="predicted"/>
<sequence>MGDTVNLAHGDSSLGWVVFDVPVRDSITRIQFTVDSGMGSDTGQWSLS</sequence>
<keyword evidence="2" id="KW-1185">Reference proteome</keyword>
<name>A0A941EPJ5_9ACTN</name>
<comment type="caution">
    <text evidence="1">The sequence shown here is derived from an EMBL/GenBank/DDBJ whole genome shotgun (WGS) entry which is preliminary data.</text>
</comment>
<evidence type="ECO:0000313" key="2">
    <source>
        <dbReference type="Proteomes" id="UP000675781"/>
    </source>
</evidence>
<reference evidence="1" key="1">
    <citation type="submission" date="2021-04" db="EMBL/GenBank/DDBJ databases">
        <title>Genome based classification of Actinospica acidithermotolerans sp. nov., an actinobacterium isolated from an Indonesian hot spring.</title>
        <authorList>
            <person name="Kusuma A.B."/>
            <person name="Putra K.E."/>
            <person name="Nafisah S."/>
            <person name="Loh J."/>
            <person name="Nouioui I."/>
            <person name="Goodfellow M."/>
        </authorList>
    </citation>
    <scope>NUCLEOTIDE SEQUENCE</scope>
    <source>
        <strain evidence="1">CSCA 57</strain>
    </source>
</reference>
<dbReference type="RefSeq" id="WP_212529535.1">
    <property type="nucleotide sequence ID" value="NZ_JAGSOG010000079.1"/>
</dbReference>